<dbReference type="PANTHER" id="PTHR23090">
    <property type="entry name" value="NH 3 /GLUTAMINE-DEPENDENT NAD + SYNTHETASE"/>
    <property type="match status" value="1"/>
</dbReference>
<dbReference type="InterPro" id="IPR003694">
    <property type="entry name" value="NAD_synthase"/>
</dbReference>
<evidence type="ECO:0000256" key="2">
    <source>
        <dbReference type="ARBA" id="ARBA00007145"/>
    </source>
</evidence>
<dbReference type="Gene3D" id="3.40.50.620">
    <property type="entry name" value="HUPs"/>
    <property type="match status" value="1"/>
</dbReference>
<dbReference type="GO" id="GO:0004359">
    <property type="term" value="F:glutaminase activity"/>
    <property type="evidence" value="ECO:0007669"/>
    <property type="project" value="InterPro"/>
</dbReference>
<dbReference type="SUPFAM" id="SSF52402">
    <property type="entry name" value="Adenine nucleotide alpha hydrolases-like"/>
    <property type="match status" value="1"/>
</dbReference>
<dbReference type="AlphaFoldDB" id="A0A423PNU8"/>
<feature type="binding site" evidence="7">
    <location>
        <position position="402"/>
    </location>
    <ligand>
        <name>deamido-NAD(+)</name>
        <dbReference type="ChEBI" id="CHEBI:58437"/>
        <note>ligand shared between two neighboring subunits</note>
    </ligand>
</feature>
<dbReference type="GO" id="GO:0005737">
    <property type="term" value="C:cytoplasm"/>
    <property type="evidence" value="ECO:0007669"/>
    <property type="project" value="InterPro"/>
</dbReference>
<dbReference type="PIRSF" id="PIRSF006630">
    <property type="entry name" value="NADS_GAT"/>
    <property type="match status" value="1"/>
</dbReference>
<feature type="active site" description="For glutaminase activity" evidence="7">
    <location>
        <position position="114"/>
    </location>
</feature>
<evidence type="ECO:0000256" key="9">
    <source>
        <dbReference type="PROSITE-ProRule" id="PRU10139"/>
    </source>
</evidence>
<dbReference type="PROSITE" id="PS50263">
    <property type="entry name" value="CN_HYDROLASE"/>
    <property type="match status" value="1"/>
</dbReference>
<feature type="binding site" evidence="7">
    <location>
        <position position="176"/>
    </location>
    <ligand>
        <name>L-glutamine</name>
        <dbReference type="ChEBI" id="CHEBI:58359"/>
    </ligand>
</feature>
<evidence type="ECO:0000256" key="8">
    <source>
        <dbReference type="PIRNR" id="PIRNR006630"/>
    </source>
</evidence>
<comment type="caution">
    <text evidence="12">The sequence shown here is derived from an EMBL/GenBank/DDBJ whole genome shotgun (WGS) entry which is preliminary data.</text>
</comment>
<feature type="active site" description="Nucleophile; for glutaminase activity" evidence="7">
    <location>
        <position position="150"/>
    </location>
</feature>
<feature type="binding site" evidence="7">
    <location>
        <begin position="290"/>
        <end position="297"/>
    </location>
    <ligand>
        <name>ATP</name>
        <dbReference type="ChEBI" id="CHEBI:30616"/>
    </ligand>
</feature>
<comment type="caution">
    <text evidence="7">Lacks conserved residue(s) required for the propagation of feature annotation.</text>
</comment>
<comment type="similarity">
    <text evidence="10">Belongs to the NAD synthetase family.</text>
</comment>
<evidence type="ECO:0000256" key="5">
    <source>
        <dbReference type="ARBA" id="ARBA00022840"/>
    </source>
</evidence>
<dbReference type="FunFam" id="3.40.50.620:FF:000106">
    <property type="entry name" value="Glutamine-dependent NAD(+) synthetase"/>
    <property type="match status" value="1"/>
</dbReference>
<evidence type="ECO:0000259" key="11">
    <source>
        <dbReference type="PROSITE" id="PS50263"/>
    </source>
</evidence>
<dbReference type="Proteomes" id="UP000283993">
    <property type="component" value="Unassembled WGS sequence"/>
</dbReference>
<comment type="pathway">
    <text evidence="1 7 8">Cofactor biosynthesis; NAD(+) biosynthesis; NAD(+) from deamido-NAD(+) (L-Gln route): step 1/1.</text>
</comment>
<feature type="binding site" evidence="7">
    <location>
        <position position="512"/>
    </location>
    <ligand>
        <name>deamido-NAD(+)</name>
        <dbReference type="ChEBI" id="CHEBI:58437"/>
        <note>ligand shared between two neighboring subunits</note>
    </ligand>
</feature>
<dbReference type="GO" id="GO:0000257">
    <property type="term" value="F:nitrilase activity"/>
    <property type="evidence" value="ECO:0007669"/>
    <property type="project" value="UniProtKB-ARBA"/>
</dbReference>
<evidence type="ECO:0000256" key="6">
    <source>
        <dbReference type="ARBA" id="ARBA00023027"/>
    </source>
</evidence>
<dbReference type="RefSeq" id="WP_123631099.1">
    <property type="nucleotide sequence ID" value="NZ_AYKH01000014.1"/>
</dbReference>
<dbReference type="PROSITE" id="PS00920">
    <property type="entry name" value="NITRIL_CHT_1"/>
    <property type="match status" value="1"/>
</dbReference>
<comment type="similarity">
    <text evidence="2 7 8">In the C-terminal section; belongs to the NAD synthetase family.</text>
</comment>
<accession>A0A423PNU8</accession>
<dbReference type="NCBIfam" id="TIGR00552">
    <property type="entry name" value="nadE"/>
    <property type="match status" value="1"/>
</dbReference>
<evidence type="ECO:0000256" key="3">
    <source>
        <dbReference type="ARBA" id="ARBA00022598"/>
    </source>
</evidence>
<dbReference type="GO" id="GO:0005524">
    <property type="term" value="F:ATP binding"/>
    <property type="evidence" value="ECO:0007669"/>
    <property type="project" value="UniProtKB-UniRule"/>
</dbReference>
<feature type="binding site" evidence="7">
    <location>
        <position position="182"/>
    </location>
    <ligand>
        <name>L-glutamine</name>
        <dbReference type="ChEBI" id="CHEBI:58359"/>
    </ligand>
</feature>
<feature type="binding site" evidence="7">
    <location>
        <position position="373"/>
    </location>
    <ligand>
        <name>deamido-NAD(+)</name>
        <dbReference type="ChEBI" id="CHEBI:58437"/>
        <note>ligand shared between two neighboring subunits</note>
    </ligand>
</feature>
<comment type="function">
    <text evidence="7">Catalyzes the ATP-dependent amidation of deamido-NAD to form NAD. Uses L-glutamine as a nitrogen source.</text>
</comment>
<dbReference type="GO" id="GO:0008795">
    <property type="term" value="F:NAD+ synthase activity"/>
    <property type="evidence" value="ECO:0007669"/>
    <property type="project" value="UniProtKB-UniRule"/>
</dbReference>
<evidence type="ECO:0000256" key="1">
    <source>
        <dbReference type="ARBA" id="ARBA00005188"/>
    </source>
</evidence>
<keyword evidence="5 7" id="KW-0067">ATP-binding</keyword>
<dbReference type="InterPro" id="IPR036526">
    <property type="entry name" value="C-N_Hydrolase_sf"/>
</dbReference>
<feature type="binding site" evidence="7">
    <location>
        <position position="397"/>
    </location>
    <ligand>
        <name>ATP</name>
        <dbReference type="ChEBI" id="CHEBI:30616"/>
    </ligand>
</feature>
<dbReference type="InterPro" id="IPR000132">
    <property type="entry name" value="Nitrilase/CN_hydratase_CS"/>
</dbReference>
<comment type="catalytic activity">
    <reaction evidence="7 8">
        <text>deamido-NAD(+) + L-glutamine + ATP + H2O = L-glutamate + AMP + diphosphate + NAD(+) + H(+)</text>
        <dbReference type="Rhea" id="RHEA:24384"/>
        <dbReference type="ChEBI" id="CHEBI:15377"/>
        <dbReference type="ChEBI" id="CHEBI:15378"/>
        <dbReference type="ChEBI" id="CHEBI:29985"/>
        <dbReference type="ChEBI" id="CHEBI:30616"/>
        <dbReference type="ChEBI" id="CHEBI:33019"/>
        <dbReference type="ChEBI" id="CHEBI:57540"/>
        <dbReference type="ChEBI" id="CHEBI:58359"/>
        <dbReference type="ChEBI" id="CHEBI:58437"/>
        <dbReference type="ChEBI" id="CHEBI:456215"/>
        <dbReference type="EC" id="6.3.5.1"/>
    </reaction>
</comment>
<dbReference type="PANTHER" id="PTHR23090:SF9">
    <property type="entry name" value="GLUTAMINE-DEPENDENT NAD(+) SYNTHETASE"/>
    <property type="match status" value="1"/>
</dbReference>
<dbReference type="EMBL" id="AYKH01000014">
    <property type="protein sequence ID" value="ROO27253.1"/>
    <property type="molecule type" value="Genomic_DNA"/>
</dbReference>
<dbReference type="GO" id="GO:0009435">
    <property type="term" value="P:NAD+ biosynthetic process"/>
    <property type="evidence" value="ECO:0007669"/>
    <property type="project" value="UniProtKB-UniRule"/>
</dbReference>
<feature type="binding site" evidence="7">
    <location>
        <position position="120"/>
    </location>
    <ligand>
        <name>L-glutamine</name>
        <dbReference type="ChEBI" id="CHEBI:58359"/>
    </ligand>
</feature>
<dbReference type="CDD" id="cd00553">
    <property type="entry name" value="NAD_synthase"/>
    <property type="match status" value="1"/>
</dbReference>
<keyword evidence="6 7" id="KW-0520">NAD</keyword>
<name>A0A423PNU8_9GAMM</name>
<dbReference type="InterPro" id="IPR022310">
    <property type="entry name" value="NAD/GMP_synthase"/>
</dbReference>
<gene>
    <name evidence="7" type="primary">nadE</name>
    <name evidence="12" type="ORF">SAOR_08790</name>
</gene>
<dbReference type="SUPFAM" id="SSF56317">
    <property type="entry name" value="Carbon-nitrogen hydrolase"/>
    <property type="match status" value="1"/>
</dbReference>
<dbReference type="Pfam" id="PF00795">
    <property type="entry name" value="CN_hydrolase"/>
    <property type="match status" value="1"/>
</dbReference>
<feature type="active site" description="Proton acceptor" evidence="9">
    <location>
        <position position="47"/>
    </location>
</feature>
<dbReference type="EC" id="6.3.5.1" evidence="7 8"/>
<dbReference type="CDD" id="cd07570">
    <property type="entry name" value="GAT_Gln-NAD-synth"/>
    <property type="match status" value="1"/>
</dbReference>
<evidence type="ECO:0000313" key="13">
    <source>
        <dbReference type="Proteomes" id="UP000283993"/>
    </source>
</evidence>
<dbReference type="NCBIfam" id="NF010588">
    <property type="entry name" value="PRK13981.1"/>
    <property type="match status" value="1"/>
</dbReference>
<evidence type="ECO:0000256" key="7">
    <source>
        <dbReference type="HAMAP-Rule" id="MF_02090"/>
    </source>
</evidence>
<protein>
    <recommendedName>
        <fullName evidence="7 8">Glutamine-dependent NAD(+) synthetase</fullName>
        <ecNumber evidence="7 8">6.3.5.1</ecNumber>
    </recommendedName>
    <alternativeName>
        <fullName evidence="7 8">NAD(+) synthase [glutamine-hydrolyzing]</fullName>
    </alternativeName>
</protein>
<organism evidence="12 13">
    <name type="scientific">Salinisphaera orenii MK-B5</name>
    <dbReference type="NCBI Taxonomy" id="856730"/>
    <lineage>
        <taxon>Bacteria</taxon>
        <taxon>Pseudomonadati</taxon>
        <taxon>Pseudomonadota</taxon>
        <taxon>Gammaproteobacteria</taxon>
        <taxon>Salinisphaerales</taxon>
        <taxon>Salinisphaeraceae</taxon>
        <taxon>Salinisphaera</taxon>
    </lineage>
</organism>
<feature type="domain" description="CN hydrolase" evidence="11">
    <location>
        <begin position="6"/>
        <end position="246"/>
    </location>
</feature>
<dbReference type="Gene3D" id="3.60.110.10">
    <property type="entry name" value="Carbon-nitrogen hydrolase"/>
    <property type="match status" value="1"/>
</dbReference>
<dbReference type="UniPathway" id="UPA00253">
    <property type="reaction ID" value="UER00334"/>
</dbReference>
<keyword evidence="13" id="KW-1185">Reference proteome</keyword>
<keyword evidence="4 7" id="KW-0547">Nucleotide-binding</keyword>
<dbReference type="InterPro" id="IPR003010">
    <property type="entry name" value="C-N_Hydrolase"/>
</dbReference>
<sequence>MGDSSLRIALAQLNVWVGDIEGNARQMINAAMTARDDQGADLVAFPEMALIGYPPDDLLLRRGLPRAIETALERLTHELTGITAVIGYPEYDGDIIYNAAVVVRDGERLAHYRKQCLPNYGVFDERRHYRPGDSPCVFELAGRQVGVTICEDIWETGPAAQAKAAGAELLVNLNASPFHADKQPEREGLLAKRATANDFAICYVNCVGGQDELVFDGRSCAVDRRGQLTLRAPAFESGVYCLDWPAPQDGAHVVGTIAEDQSPEALVYDALVRATRDYVDRNGFPGALIGASGGIDSALAMAVAADALGGDRVWAVSMPSRYTADISNVDAAEQARCMGVRYDELSIEQGFSALLDTLGPLFGDRAPDTAEENLQSRIRGALLMSLSNKFGHVVLATGNKSEMAVGYATLYGDMCGGFAPLKDIYKTWVYRLARFRNTRGEVIPARVIERPPSAELRADQADTDTLPDYDVLDPIIEAYVERGESIEGICALGYAEADVRQAAGLIRRNEYKRRQAAPGPKVTHRAFGRDRRYPITAVYGDL</sequence>
<feature type="active site" description="Proton acceptor; for glutaminase activity" evidence="7">
    <location>
        <position position="47"/>
    </location>
</feature>
<proteinExistence type="inferred from homology"/>
<dbReference type="InterPro" id="IPR014729">
    <property type="entry name" value="Rossmann-like_a/b/a_fold"/>
</dbReference>
<evidence type="ECO:0000256" key="10">
    <source>
        <dbReference type="RuleBase" id="RU003811"/>
    </source>
</evidence>
<reference evidence="12 13" key="1">
    <citation type="submission" date="2013-10" db="EMBL/GenBank/DDBJ databases">
        <title>Salinisphaera orenii MK-B5 Genome Sequencing.</title>
        <authorList>
            <person name="Lai Q."/>
            <person name="Li C."/>
            <person name="Shao Z."/>
        </authorList>
    </citation>
    <scope>NUCLEOTIDE SEQUENCE [LARGE SCALE GENOMIC DNA]</scope>
    <source>
        <strain evidence="12 13">MK-B5</strain>
    </source>
</reference>
<dbReference type="InterPro" id="IPR014445">
    <property type="entry name" value="Gln-dep_NAD_synthase"/>
</dbReference>
<evidence type="ECO:0000256" key="4">
    <source>
        <dbReference type="ARBA" id="ARBA00022741"/>
    </source>
</evidence>
<dbReference type="HAMAP" id="MF_02090">
    <property type="entry name" value="NadE_glutamine_dep"/>
    <property type="match status" value="1"/>
</dbReference>
<keyword evidence="3 7" id="KW-0436">Ligase</keyword>
<evidence type="ECO:0000313" key="12">
    <source>
        <dbReference type="EMBL" id="ROO27253.1"/>
    </source>
</evidence>
<dbReference type="GO" id="GO:0003952">
    <property type="term" value="F:NAD+ synthase (glutamine-hydrolyzing) activity"/>
    <property type="evidence" value="ECO:0007669"/>
    <property type="project" value="UniProtKB-UniRule"/>
</dbReference>
<dbReference type="Pfam" id="PF02540">
    <property type="entry name" value="NAD_synthase"/>
    <property type="match status" value="1"/>
</dbReference>